<dbReference type="InterPro" id="IPR036890">
    <property type="entry name" value="HATPase_C_sf"/>
</dbReference>
<evidence type="ECO:0000313" key="12">
    <source>
        <dbReference type="Proteomes" id="UP001225605"/>
    </source>
</evidence>
<feature type="domain" description="Histidine kinase/HSP90-like ATPase" evidence="10">
    <location>
        <begin position="329"/>
        <end position="419"/>
    </location>
</feature>
<evidence type="ECO:0000256" key="9">
    <source>
        <dbReference type="SAM" id="Phobius"/>
    </source>
</evidence>
<evidence type="ECO:0000256" key="8">
    <source>
        <dbReference type="ARBA" id="ARBA00023012"/>
    </source>
</evidence>
<accession>A0ABU0X862</accession>
<dbReference type="Gene3D" id="1.20.5.1930">
    <property type="match status" value="1"/>
</dbReference>
<keyword evidence="9" id="KW-0472">Membrane</keyword>
<protein>
    <recommendedName>
        <fullName evidence="2">histidine kinase</fullName>
        <ecNumber evidence="2">2.7.13.3</ecNumber>
    </recommendedName>
</protein>
<organism evidence="11 12">
    <name type="scientific">Saccharothrix yanglingensis</name>
    <dbReference type="NCBI Taxonomy" id="659496"/>
    <lineage>
        <taxon>Bacteria</taxon>
        <taxon>Bacillati</taxon>
        <taxon>Actinomycetota</taxon>
        <taxon>Actinomycetes</taxon>
        <taxon>Pseudonocardiales</taxon>
        <taxon>Pseudonocardiaceae</taxon>
        <taxon>Saccharothrix</taxon>
    </lineage>
</organism>
<feature type="transmembrane region" description="Helical" evidence="9">
    <location>
        <begin position="40"/>
        <end position="59"/>
    </location>
</feature>
<dbReference type="CDD" id="cd16917">
    <property type="entry name" value="HATPase_UhpB-NarQ-NarX-like"/>
    <property type="match status" value="1"/>
</dbReference>
<evidence type="ECO:0000256" key="3">
    <source>
        <dbReference type="ARBA" id="ARBA00022553"/>
    </source>
</evidence>
<keyword evidence="8" id="KW-0902">Two-component regulatory system</keyword>
<evidence type="ECO:0000259" key="10">
    <source>
        <dbReference type="SMART" id="SM00387"/>
    </source>
</evidence>
<dbReference type="SUPFAM" id="SSF55874">
    <property type="entry name" value="ATPase domain of HSP90 chaperone/DNA topoisomerase II/histidine kinase"/>
    <property type="match status" value="1"/>
</dbReference>
<evidence type="ECO:0000256" key="4">
    <source>
        <dbReference type="ARBA" id="ARBA00022679"/>
    </source>
</evidence>
<keyword evidence="4" id="KW-0808">Transferase</keyword>
<reference evidence="11 12" key="1">
    <citation type="submission" date="2017-06" db="EMBL/GenBank/DDBJ databases">
        <title>Cultured bacterium strain Saccharothrix yanglingensis Hhs.015.</title>
        <authorList>
            <person name="Xia Y."/>
        </authorList>
    </citation>
    <scope>NUCLEOTIDE SEQUENCE [LARGE SCALE GENOMIC DNA]</scope>
    <source>
        <strain evidence="11 12">Hhs.015</strain>
    </source>
</reference>
<comment type="catalytic activity">
    <reaction evidence="1">
        <text>ATP + protein L-histidine = ADP + protein N-phospho-L-histidine.</text>
        <dbReference type="EC" id="2.7.13.3"/>
    </reaction>
</comment>
<feature type="transmembrane region" description="Helical" evidence="9">
    <location>
        <begin position="128"/>
        <end position="157"/>
    </location>
</feature>
<dbReference type="InterPro" id="IPR011712">
    <property type="entry name" value="Sig_transdc_His_kin_sub3_dim/P"/>
</dbReference>
<evidence type="ECO:0000313" key="11">
    <source>
        <dbReference type="EMBL" id="MDQ2587898.1"/>
    </source>
</evidence>
<keyword evidence="3" id="KW-0597">Phosphoprotein</keyword>
<dbReference type="EC" id="2.7.13.3" evidence="2"/>
<evidence type="ECO:0000256" key="2">
    <source>
        <dbReference type="ARBA" id="ARBA00012438"/>
    </source>
</evidence>
<dbReference type="Pfam" id="PF02518">
    <property type="entry name" value="HATPase_c"/>
    <property type="match status" value="1"/>
</dbReference>
<dbReference type="Proteomes" id="UP001225605">
    <property type="component" value="Unassembled WGS sequence"/>
</dbReference>
<dbReference type="Pfam" id="PF07730">
    <property type="entry name" value="HisKA_3"/>
    <property type="match status" value="1"/>
</dbReference>
<evidence type="ECO:0000256" key="5">
    <source>
        <dbReference type="ARBA" id="ARBA00022741"/>
    </source>
</evidence>
<keyword evidence="9" id="KW-0812">Transmembrane</keyword>
<keyword evidence="12" id="KW-1185">Reference proteome</keyword>
<feature type="transmembrane region" description="Helical" evidence="9">
    <location>
        <begin position="12"/>
        <end position="34"/>
    </location>
</feature>
<dbReference type="EMBL" id="NSDM01000014">
    <property type="protein sequence ID" value="MDQ2587898.1"/>
    <property type="molecule type" value="Genomic_DNA"/>
</dbReference>
<dbReference type="InterPro" id="IPR003594">
    <property type="entry name" value="HATPase_dom"/>
</dbReference>
<keyword evidence="5" id="KW-0547">Nucleotide-binding</keyword>
<evidence type="ECO:0000256" key="1">
    <source>
        <dbReference type="ARBA" id="ARBA00000085"/>
    </source>
</evidence>
<dbReference type="GO" id="GO:0016301">
    <property type="term" value="F:kinase activity"/>
    <property type="evidence" value="ECO:0007669"/>
    <property type="project" value="UniProtKB-KW"/>
</dbReference>
<dbReference type="PANTHER" id="PTHR24421">
    <property type="entry name" value="NITRATE/NITRITE SENSOR PROTEIN NARX-RELATED"/>
    <property type="match status" value="1"/>
</dbReference>
<dbReference type="InterPro" id="IPR050482">
    <property type="entry name" value="Sensor_HK_TwoCompSys"/>
</dbReference>
<keyword evidence="6 11" id="KW-0418">Kinase</keyword>
<evidence type="ECO:0000256" key="6">
    <source>
        <dbReference type="ARBA" id="ARBA00022777"/>
    </source>
</evidence>
<keyword evidence="9" id="KW-1133">Transmembrane helix</keyword>
<dbReference type="SMART" id="SM00387">
    <property type="entry name" value="HATPase_c"/>
    <property type="match status" value="1"/>
</dbReference>
<dbReference type="Gene3D" id="3.30.565.10">
    <property type="entry name" value="Histidine kinase-like ATPase, C-terminal domain"/>
    <property type="match status" value="1"/>
</dbReference>
<feature type="transmembrane region" description="Helical" evidence="9">
    <location>
        <begin position="169"/>
        <end position="189"/>
    </location>
</feature>
<dbReference type="PANTHER" id="PTHR24421:SF10">
    <property type="entry name" value="NITRATE_NITRITE SENSOR PROTEIN NARQ"/>
    <property type="match status" value="1"/>
</dbReference>
<comment type="caution">
    <text evidence="11">The sequence shown here is derived from an EMBL/GenBank/DDBJ whole genome shotgun (WGS) entry which is preliminary data.</text>
</comment>
<dbReference type="RefSeq" id="WP_306749512.1">
    <property type="nucleotide sequence ID" value="NZ_NSDM01000014.1"/>
</dbReference>
<name>A0ABU0X862_9PSEU</name>
<gene>
    <name evidence="11" type="ORF">CKY47_28700</name>
</gene>
<sequence length="420" mass="43991">MARSLAEGFTRSLALVALTASAPVAWGGAGLVLARLFDSVPAALACVFPLVVLHLVLLARPVCAATRHVVTRWTGVDLPAAYRPLVPVTRMATGYWWNGYDYQPYRWISVCHRWLFRRTLDPAAWRDMLWVLVGPVTVGAVSATPLALIAAGALGLATPELLPPAPEPLVVTAASAAVGAGIALLPVAWRAAGPVARHLLGPPAVALLGARIATLVQGRADLTRAQEAELHRIERNLHDGAQARLVAIGLSLGAAERLVDTDPARTKVLLRQARETSLAALRELRELVHGIVPPVLLERGLVDAVRALAVDAPVRTAVRSTLDHRLETPVESALYFATAELVTNAVKHSGGSAIDITVDRTRTGVAITVSDDGRGGADRRAGSGLAGVGSRLSAFGGTLHVDSPAGGPTRVTVEVPCGSS</sequence>
<proteinExistence type="predicted"/>
<keyword evidence="7" id="KW-0067">ATP-binding</keyword>
<evidence type="ECO:0000256" key="7">
    <source>
        <dbReference type="ARBA" id="ARBA00022840"/>
    </source>
</evidence>